<name>A0A1N6YL57_9ACTN</name>
<dbReference type="EMBL" id="FTNI01000006">
    <property type="protein sequence ID" value="SIR15334.1"/>
    <property type="molecule type" value="Genomic_DNA"/>
</dbReference>
<feature type="transmembrane region" description="Helical" evidence="1">
    <location>
        <begin position="140"/>
        <end position="156"/>
    </location>
</feature>
<protein>
    <submittedName>
        <fullName evidence="2">Uncharacterized protein</fullName>
    </submittedName>
</protein>
<evidence type="ECO:0000313" key="3">
    <source>
        <dbReference type="Proteomes" id="UP000186096"/>
    </source>
</evidence>
<evidence type="ECO:0000313" key="2">
    <source>
        <dbReference type="EMBL" id="SIR15334.1"/>
    </source>
</evidence>
<evidence type="ECO:0000256" key="1">
    <source>
        <dbReference type="SAM" id="Phobius"/>
    </source>
</evidence>
<feature type="transmembrane region" description="Helical" evidence="1">
    <location>
        <begin position="162"/>
        <end position="179"/>
    </location>
</feature>
<keyword evidence="1" id="KW-0812">Transmembrane</keyword>
<sequence>MKSLVVAPVLVGAYGVARIADGFDGSRGPGLAWTLGHLCFLAALVLFVQIFGRLRTMAGGGVTATAGYAAGLAGALALAAQFTIDIVVGFLSADHDAMGPRFDAVKAIPGVEPVVYTVVPLLFYVGMVVLVARLAAGRRVPWWSAVLVLAQAVLPLVSKDLIPLGAALLLLAFVPLLRLRPAEPAVLARSPF</sequence>
<dbReference type="Proteomes" id="UP000186096">
    <property type="component" value="Unassembled WGS sequence"/>
</dbReference>
<feature type="transmembrane region" description="Helical" evidence="1">
    <location>
        <begin position="113"/>
        <end position="133"/>
    </location>
</feature>
<reference evidence="3" key="1">
    <citation type="submission" date="2017-01" db="EMBL/GenBank/DDBJ databases">
        <authorList>
            <person name="Varghese N."/>
            <person name="Submissions S."/>
        </authorList>
    </citation>
    <scope>NUCLEOTIDE SEQUENCE [LARGE SCALE GENOMIC DNA]</scope>
    <source>
        <strain evidence="3">ATCC 12950</strain>
    </source>
</reference>
<organism evidence="2 3">
    <name type="scientific">Microbispora rosea</name>
    <dbReference type="NCBI Taxonomy" id="58117"/>
    <lineage>
        <taxon>Bacteria</taxon>
        <taxon>Bacillati</taxon>
        <taxon>Actinomycetota</taxon>
        <taxon>Actinomycetes</taxon>
        <taxon>Streptosporangiales</taxon>
        <taxon>Streptosporangiaceae</taxon>
        <taxon>Microbispora</taxon>
    </lineage>
</organism>
<dbReference type="OrthoDB" id="3539663at2"/>
<dbReference type="AlphaFoldDB" id="A0A1N6YL57"/>
<feature type="transmembrane region" description="Helical" evidence="1">
    <location>
        <begin position="66"/>
        <end position="93"/>
    </location>
</feature>
<keyword evidence="1" id="KW-1133">Transmembrane helix</keyword>
<proteinExistence type="predicted"/>
<dbReference type="RefSeq" id="WP_076434462.1">
    <property type="nucleotide sequence ID" value="NZ_CP192071.1"/>
</dbReference>
<feature type="transmembrane region" description="Helical" evidence="1">
    <location>
        <begin position="31"/>
        <end position="54"/>
    </location>
</feature>
<keyword evidence="3" id="KW-1185">Reference proteome</keyword>
<accession>A0A1N6YL57</accession>
<keyword evidence="1" id="KW-0472">Membrane</keyword>
<gene>
    <name evidence="2" type="ORF">SAMN05421833_106190</name>
</gene>